<dbReference type="SUPFAM" id="SSF48452">
    <property type="entry name" value="TPR-like"/>
    <property type="match status" value="2"/>
</dbReference>
<evidence type="ECO:0000256" key="9">
    <source>
        <dbReference type="ARBA" id="ARBA00080852"/>
    </source>
</evidence>
<dbReference type="GO" id="GO:0030627">
    <property type="term" value="F:pre-mRNA 5'-splice site binding"/>
    <property type="evidence" value="ECO:0007669"/>
    <property type="project" value="TreeGrafter"/>
</dbReference>
<evidence type="ECO:0000256" key="6">
    <source>
        <dbReference type="ARBA" id="ARBA00023242"/>
    </source>
</evidence>
<feature type="compositionally biased region" description="Acidic residues" evidence="10">
    <location>
        <begin position="288"/>
        <end position="301"/>
    </location>
</feature>
<dbReference type="AlphaFoldDB" id="A0A974HN50"/>
<name>A0A974HN50_XENLA</name>
<reference evidence="12" key="1">
    <citation type="journal article" date="2016" name="Nature">
        <title>Genome evolution in the allotetraploid frog Xenopus laevis.</title>
        <authorList>
            <person name="Session A.M."/>
            <person name="Uno Y."/>
            <person name="Kwon T."/>
            <person name="Chapman J.A."/>
            <person name="Toyoda A."/>
            <person name="Takahashi S."/>
            <person name="Fukui A."/>
            <person name="Hikosaka A."/>
            <person name="Suzuki A."/>
            <person name="Kondo M."/>
            <person name="van Heeringen S.J."/>
            <person name="Quigley I."/>
            <person name="Heinz S."/>
            <person name="Ogino H."/>
            <person name="Ochi H."/>
            <person name="Hellsten U."/>
            <person name="Lyons J.B."/>
            <person name="Simakov O."/>
            <person name="Putnam N."/>
            <person name="Stites J."/>
            <person name="Kuroki Y."/>
            <person name="Tanaka T."/>
            <person name="Michiue T."/>
            <person name="Watanabe M."/>
            <person name="Bogdanovic O."/>
            <person name="Lister R."/>
            <person name="Georgiou G."/>
            <person name="Paranjpe S.S."/>
            <person name="van Kruijsbergen I."/>
            <person name="Shu S."/>
            <person name="Carlson J."/>
            <person name="Kinoshita T."/>
            <person name="Ohta Y."/>
            <person name="Mawaribuchi S."/>
            <person name="Jenkins J."/>
            <person name="Grimwood J."/>
            <person name="Schmutz J."/>
            <person name="Mitros T."/>
            <person name="Mozaffari S.V."/>
            <person name="Suzuki Y."/>
            <person name="Haramoto Y."/>
            <person name="Yamamoto T.S."/>
            <person name="Takagi C."/>
            <person name="Heald R."/>
            <person name="Miller K."/>
            <person name="Haudenschild C."/>
            <person name="Kitzman J."/>
            <person name="Nakayama T."/>
            <person name="Izutsu Y."/>
            <person name="Robert J."/>
            <person name="Fortriede J."/>
            <person name="Burns K."/>
            <person name="Lotay V."/>
            <person name="Karimi K."/>
            <person name="Yasuoka Y."/>
            <person name="Dichmann D.S."/>
            <person name="Flajnik M.F."/>
            <person name="Houston D.W."/>
            <person name="Shendure J."/>
            <person name="DuPasquier L."/>
            <person name="Vize P.D."/>
            <person name="Zorn A.M."/>
            <person name="Ito M."/>
            <person name="Marcotte E.M."/>
            <person name="Wallingford J.B."/>
            <person name="Ito Y."/>
            <person name="Asashima M."/>
            <person name="Ueno N."/>
            <person name="Matsuda Y."/>
            <person name="Veenstra G.J."/>
            <person name="Fujiyama A."/>
            <person name="Harland R.M."/>
            <person name="Taira M."/>
            <person name="Rokhsar D.S."/>
        </authorList>
    </citation>
    <scope>NUCLEOTIDE SEQUENCE [LARGE SCALE GENOMIC DNA]</scope>
    <source>
        <strain evidence="12">J</strain>
    </source>
</reference>
<keyword evidence="5" id="KW-0508">mRNA splicing</keyword>
<evidence type="ECO:0000256" key="3">
    <source>
        <dbReference type="ARBA" id="ARBA00022664"/>
    </source>
</evidence>
<dbReference type="SMART" id="SM00386">
    <property type="entry name" value="HAT"/>
    <property type="match status" value="9"/>
</dbReference>
<dbReference type="FunFam" id="1.25.40.10:FF:000091">
    <property type="entry name" value="Pre-mRNA-processing factor 39"/>
    <property type="match status" value="1"/>
</dbReference>
<evidence type="ECO:0000313" key="12">
    <source>
        <dbReference type="Proteomes" id="UP000694892"/>
    </source>
</evidence>
<feature type="region of interest" description="Disordered" evidence="10">
    <location>
        <begin position="601"/>
        <end position="624"/>
    </location>
</feature>
<evidence type="ECO:0000313" key="11">
    <source>
        <dbReference type="EMBL" id="OCT83975.1"/>
    </source>
</evidence>
<dbReference type="OMA" id="FQRACGY"/>
<dbReference type="InterPro" id="IPR003107">
    <property type="entry name" value="HAT"/>
</dbReference>
<evidence type="ECO:0000256" key="2">
    <source>
        <dbReference type="ARBA" id="ARBA00004123"/>
    </source>
</evidence>
<evidence type="ECO:0000256" key="4">
    <source>
        <dbReference type="ARBA" id="ARBA00022737"/>
    </source>
</evidence>
<dbReference type="InterPro" id="IPR011990">
    <property type="entry name" value="TPR-like_helical_dom_sf"/>
</dbReference>
<keyword evidence="4" id="KW-0677">Repeat</keyword>
<organism evidence="11 12">
    <name type="scientific">Xenopus laevis</name>
    <name type="common">African clawed frog</name>
    <dbReference type="NCBI Taxonomy" id="8355"/>
    <lineage>
        <taxon>Eukaryota</taxon>
        <taxon>Metazoa</taxon>
        <taxon>Chordata</taxon>
        <taxon>Craniata</taxon>
        <taxon>Vertebrata</taxon>
        <taxon>Euteleostomi</taxon>
        <taxon>Amphibia</taxon>
        <taxon>Batrachia</taxon>
        <taxon>Anura</taxon>
        <taxon>Pipoidea</taxon>
        <taxon>Pipidae</taxon>
        <taxon>Xenopodinae</taxon>
        <taxon>Xenopus</taxon>
        <taxon>Xenopus</taxon>
    </lineage>
</organism>
<evidence type="ECO:0000256" key="5">
    <source>
        <dbReference type="ARBA" id="ARBA00023187"/>
    </source>
</evidence>
<dbReference type="Proteomes" id="UP000694892">
    <property type="component" value="Chromosome 4L"/>
</dbReference>
<keyword evidence="3" id="KW-0507">mRNA processing</keyword>
<feature type="region of interest" description="Disordered" evidence="10">
    <location>
        <begin position="280"/>
        <end position="303"/>
    </location>
</feature>
<dbReference type="GO" id="GO:0000395">
    <property type="term" value="P:mRNA 5'-splice site recognition"/>
    <property type="evidence" value="ECO:0007669"/>
    <property type="project" value="TreeGrafter"/>
</dbReference>
<evidence type="ECO:0000256" key="8">
    <source>
        <dbReference type="ARBA" id="ARBA00067962"/>
    </source>
</evidence>
<dbReference type="FunFam" id="1.25.40.10:FF:000063">
    <property type="entry name" value="Pre-mRNA processing factor 39"/>
    <property type="match status" value="1"/>
</dbReference>
<gene>
    <name evidence="11" type="ORF">XELAEV_18022113mg</name>
</gene>
<dbReference type="Pfam" id="PF23240">
    <property type="entry name" value="HAT_PRP39_N"/>
    <property type="match status" value="1"/>
</dbReference>
<evidence type="ECO:0000256" key="10">
    <source>
        <dbReference type="SAM" id="MobiDB-lite"/>
    </source>
</evidence>
<comment type="similarity">
    <text evidence="7">Belongs to the PRP39 family.</text>
</comment>
<dbReference type="GO" id="GO:0071004">
    <property type="term" value="C:U2-type prespliceosome"/>
    <property type="evidence" value="ECO:0007669"/>
    <property type="project" value="TreeGrafter"/>
</dbReference>
<dbReference type="EMBL" id="CM004472">
    <property type="protein sequence ID" value="OCT83975.1"/>
    <property type="molecule type" value="Genomic_DNA"/>
</dbReference>
<proteinExistence type="inferred from homology"/>
<dbReference type="Gene3D" id="1.25.40.10">
    <property type="entry name" value="Tetratricopeptide repeat domain"/>
    <property type="match status" value="2"/>
</dbReference>
<dbReference type="Pfam" id="PF23241">
    <property type="entry name" value="HAT_PRP39_C"/>
    <property type="match status" value="1"/>
</dbReference>
<dbReference type="PANTHER" id="PTHR17204">
    <property type="entry name" value="PRE-MRNA PROCESSING PROTEIN PRP39-RELATED"/>
    <property type="match status" value="1"/>
</dbReference>
<dbReference type="PANTHER" id="PTHR17204:SF33">
    <property type="entry name" value="PRE-MRNA-PROCESSING FACTOR 39 ISOFORM X1"/>
    <property type="match status" value="1"/>
</dbReference>
<evidence type="ECO:0000256" key="1">
    <source>
        <dbReference type="ARBA" id="ARBA00003777"/>
    </source>
</evidence>
<protein>
    <recommendedName>
        <fullName evidence="8">Pre-mRNA-processing factor 39</fullName>
    </recommendedName>
    <alternativeName>
        <fullName evidence="9">PRP39 homolog</fullName>
    </alternativeName>
</protein>
<comment type="subcellular location">
    <subcellularLocation>
        <location evidence="2">Nucleus</location>
    </subcellularLocation>
</comment>
<sequence length="716" mass="82418">MNHSFKNKQLVLPKILFGHYLTDLACGNAGKFQTAASVVAKGIFQTSFCILLPEAEIPFTTEESDDEGEPIVPKEPELAPEFKVLWQEATENPYNFNGWTKVLEYVETANNLAAGRKVYDAFLTRFPYCYGYWKKYADLELQFHNTTETEEVYSRALQSIPLSLDLWINYIAFLNNSLDTTLPETTEKLQGAFRSGAAAAGMEFRSDKFWEMYIEWETRQGNLARATAVYDQVLSIPTQLYRQHHERFSQHVSTNSPHELLSQEEYKWICSKIKADGENDQLAAEDSPSGDDQENPEDATDPELQSKIKAQVLTIRDQLFLLNEAEVRKRWNYEEAITRPYFHATPLDHTQLQNWRKYLEFEISQGRHERIVTLYERCLVACALYEEFWLAYVQYMEPHSIEAARCILQRACCIHLPLKPTLSLHWSAFEEKHGQTNTSRSILRDLENLMPGLAMVRLRRVSLERRTGNLEEAERLLEEAVENSLGTDLAAFYSIKLARLLLKLQGNTEKARKVLTEALEREPDNPRLHFCLLELEVSREASQEEAEVLLCVERALKSSLSDDIKKIMSQRRLEFLEDHGSSITSILSAYDEHQNLLQQEELKREAENGSEDETEEKKPKTETTVVHISAPPVHVSRNPLLPRPINYNTPLPSPVVSAPPYRPMMGPHFRPPPQPFSYGPWYQVRPSKSETFIMPYFLLAYTKYKMAVSVLGLCCI</sequence>
<dbReference type="GO" id="GO:0000243">
    <property type="term" value="C:commitment complex"/>
    <property type="evidence" value="ECO:0007669"/>
    <property type="project" value="TreeGrafter"/>
</dbReference>
<dbReference type="InterPro" id="IPR059164">
    <property type="entry name" value="HAT_PRP39_C"/>
</dbReference>
<keyword evidence="6" id="KW-0539">Nucleus</keyword>
<evidence type="ECO:0000256" key="7">
    <source>
        <dbReference type="ARBA" id="ARBA00038019"/>
    </source>
</evidence>
<accession>A0A974HN50</accession>
<dbReference type="GO" id="GO:0005685">
    <property type="term" value="C:U1 snRNP"/>
    <property type="evidence" value="ECO:0007669"/>
    <property type="project" value="TreeGrafter"/>
</dbReference>
<comment type="function">
    <text evidence="1">Involved in pre-mRNA splicing.</text>
</comment>